<dbReference type="PRINTS" id="PR00379">
    <property type="entry name" value="INTEIN"/>
</dbReference>
<reference evidence="4" key="1">
    <citation type="journal article" date="2017" name="Science">
        <title>Giant viruses with an expanded complement of translation system components.</title>
        <authorList>
            <person name="Schulz F."/>
            <person name="Yutin N."/>
            <person name="Ivanova N.N."/>
            <person name="Ortega D.R."/>
            <person name="Lee T.K."/>
            <person name="Vierheilig J."/>
            <person name="Daims H."/>
            <person name="Horn M."/>
            <person name="Wagner M."/>
            <person name="Jensen G.J."/>
            <person name="Kyrpides N.C."/>
            <person name="Koonin E.V."/>
            <person name="Woyke T."/>
        </authorList>
    </citation>
    <scope>NUCLEOTIDE SEQUENCE</scope>
    <source>
        <strain evidence="4">KNV1</strain>
    </source>
</reference>
<dbReference type="InterPro" id="IPR006142">
    <property type="entry name" value="INTEIN"/>
</dbReference>
<sequence length="607" mass="71115">MADNITSTSTYSDDFSDIFGEEESIDDDVAVLSDDHLKELMKINYSYPETDDDDFQEKVYKKREYYYNHIPKRPKLETYEMIKEYRDKLHEHHGLLPQQAFLSNYINPDTPYRGVLIFHGTGVGKCLLYDELVYTNGTLKRIGELWDTESTDILYNNEEQWSIPKHKILINSYDESTGKIIIKNVEKLYRQYIDETIREITLDNGMKINMTKAHKLLKQNGWENNLNVGDYISIPNVLYNTSSANTFVVTKELANLLAWQISEGHENSKYNLVAITNTEIDVLNKLKENIKCVSSQYNINFNNYGISYPKNRVTYLRITSKEYKLFLESNGYKFGNLSANKTIPEFIMTSDKEIIRIFLTSYFDAESSINKQNGIIELTSASSILINQIYYLLKLFGIDSRIKEKTKMATNGKRIKRTYYMLYISGPGLRIYKSEIGFNLEYKQKLLNEKCDKKCNPNLEIIPIKNKLYNLWKETKLPKRRFCEFSYIHGKKNVTINTVKKIIKNLEILINDKQLQEQYNINAVKLASIMITKYELEKELEKDVGYVKIKSIREYHYKGFVYDLEIEHTHNYIANGMICHNTLKMSIKIIALLVNKYWRHFQIAGTS</sequence>
<dbReference type="PROSITE" id="PS50818">
    <property type="entry name" value="INTEIN_C_TER"/>
    <property type="match status" value="1"/>
</dbReference>
<organism evidence="4">
    <name type="scientific">Klosneuvirus KNV1</name>
    <dbReference type="NCBI Taxonomy" id="1977640"/>
    <lineage>
        <taxon>Viruses</taxon>
        <taxon>Varidnaviria</taxon>
        <taxon>Bamfordvirae</taxon>
        <taxon>Nucleocytoviricota</taxon>
        <taxon>Megaviricetes</taxon>
        <taxon>Imitervirales</taxon>
        <taxon>Mimiviridae</taxon>
        <taxon>Klosneuvirinae</taxon>
        <taxon>Klosneuvirus</taxon>
    </lineage>
</organism>
<dbReference type="SUPFAM" id="SSF51294">
    <property type="entry name" value="Hedgehog/intein (Hint) domain"/>
    <property type="match status" value="1"/>
</dbReference>
<dbReference type="Gene3D" id="3.10.28.10">
    <property type="entry name" value="Homing endonucleases"/>
    <property type="match status" value="1"/>
</dbReference>
<dbReference type="InterPro" id="IPR006141">
    <property type="entry name" value="Intein_N"/>
</dbReference>
<dbReference type="InterPro" id="IPR003586">
    <property type="entry name" value="Hint_dom_C"/>
</dbReference>
<dbReference type="SMART" id="SM00306">
    <property type="entry name" value="HintN"/>
    <property type="match status" value="1"/>
</dbReference>
<gene>
    <name evidence="4" type="ORF">Klosneuvirus_2_171</name>
</gene>
<dbReference type="NCBIfam" id="TIGR01443">
    <property type="entry name" value="intein_Cterm"/>
    <property type="match status" value="1"/>
</dbReference>
<proteinExistence type="predicted"/>
<protein>
    <submittedName>
        <fullName evidence="4">Homing endonuclease</fullName>
    </submittedName>
</protein>
<evidence type="ECO:0000256" key="1">
    <source>
        <dbReference type="ARBA" id="ARBA00022813"/>
    </source>
</evidence>
<dbReference type="InterPro" id="IPR004860">
    <property type="entry name" value="LAGLIDADG_dom"/>
</dbReference>
<dbReference type="InterPro" id="IPR027434">
    <property type="entry name" value="Homing_endonucl"/>
</dbReference>
<dbReference type="InterPro" id="IPR004042">
    <property type="entry name" value="Intein_endonuc_central"/>
</dbReference>
<dbReference type="InterPro" id="IPR003587">
    <property type="entry name" value="Hint_dom_N"/>
</dbReference>
<keyword evidence="4" id="KW-0540">Nuclease</keyword>
<dbReference type="GO" id="GO:0004519">
    <property type="term" value="F:endonuclease activity"/>
    <property type="evidence" value="ECO:0007669"/>
    <property type="project" value="UniProtKB-KW"/>
</dbReference>
<dbReference type="EMBL" id="KY684109">
    <property type="protein sequence ID" value="ARF11735.1"/>
    <property type="molecule type" value="Genomic_DNA"/>
</dbReference>
<dbReference type="Pfam" id="PF14890">
    <property type="entry name" value="Intein_splicing"/>
    <property type="match status" value="1"/>
</dbReference>
<evidence type="ECO:0000256" key="2">
    <source>
        <dbReference type="ARBA" id="ARBA00023000"/>
    </source>
</evidence>
<dbReference type="NCBIfam" id="TIGR01445">
    <property type="entry name" value="intein_Nterm"/>
    <property type="match status" value="1"/>
</dbReference>
<keyword evidence="2" id="KW-0651">Protein splicing</keyword>
<evidence type="ECO:0000313" key="4">
    <source>
        <dbReference type="EMBL" id="ARF11735.1"/>
    </source>
</evidence>
<dbReference type="GO" id="GO:0016539">
    <property type="term" value="P:intein-mediated protein splicing"/>
    <property type="evidence" value="ECO:0007669"/>
    <property type="project" value="InterPro"/>
</dbReference>
<dbReference type="SUPFAM" id="SSF55608">
    <property type="entry name" value="Homing endonucleases"/>
    <property type="match status" value="1"/>
</dbReference>
<dbReference type="PROSITE" id="PS50817">
    <property type="entry name" value="INTEIN_N_TER"/>
    <property type="match status" value="1"/>
</dbReference>
<keyword evidence="4" id="KW-0378">Hydrolase</keyword>
<accession>A0A1V0SJ38</accession>
<dbReference type="InterPro" id="IPR030934">
    <property type="entry name" value="Intein_C"/>
</dbReference>
<name>A0A1V0SJ38_9VIRU</name>
<keyword evidence="4" id="KW-0255">Endonuclease</keyword>
<dbReference type="CDD" id="cd00081">
    <property type="entry name" value="Hint"/>
    <property type="match status" value="2"/>
</dbReference>
<dbReference type="InterPro" id="IPR036844">
    <property type="entry name" value="Hint_dom_sf"/>
</dbReference>
<dbReference type="Gene3D" id="2.170.16.10">
    <property type="entry name" value="Hedgehog/Intein (Hint) domain"/>
    <property type="match status" value="2"/>
</dbReference>
<keyword evidence="1" id="KW-0068">Autocatalytic cleavage</keyword>
<dbReference type="SMART" id="SM00305">
    <property type="entry name" value="HintC"/>
    <property type="match status" value="1"/>
</dbReference>
<evidence type="ECO:0000259" key="3">
    <source>
        <dbReference type="PROSITE" id="PS50819"/>
    </source>
</evidence>
<dbReference type="PROSITE" id="PS50819">
    <property type="entry name" value="INTEIN_ENDONUCLEASE"/>
    <property type="match status" value="1"/>
</dbReference>
<dbReference type="Pfam" id="PF14528">
    <property type="entry name" value="LAGLIDADG_3"/>
    <property type="match status" value="1"/>
</dbReference>
<feature type="domain" description="DOD-type homing endonuclease" evidence="3">
    <location>
        <begin position="256"/>
        <end position="398"/>
    </location>
</feature>